<feature type="region of interest" description="Disordered" evidence="1">
    <location>
        <begin position="175"/>
        <end position="291"/>
    </location>
</feature>
<dbReference type="AlphaFoldDB" id="A0A368RX22"/>
<feature type="region of interest" description="Disordered" evidence="1">
    <location>
        <begin position="304"/>
        <end position="333"/>
    </location>
</feature>
<evidence type="ECO:0000313" key="2">
    <source>
        <dbReference type="EMBL" id="RCV34742.1"/>
    </source>
</evidence>
<dbReference type="PANTHER" id="PTHR34194:SF30">
    <property type="entry name" value="POLYPROTEIN"/>
    <property type="match status" value="1"/>
</dbReference>
<sequence>MPPPGKPYIASGAAGLSAREADEVDRDYDFFLDHVRLDGHGYALYIPSKDGVSPPEVIRYEQPLDGSNVGAPVVGPEGGGRGGPPPSEEGPWAARDPPRAAPYGAAHPRAGVKRKAPDATPSAEARSGGVPMEEDAPAPAPQPAWYDSQAGIDEQYRFFLRHLRKVNEREAVLKVGNLRIPFGHEPPADNSYAEEEDDAEEDEDELIPASGQSGEDGAGTDEEEEVFAEKEAGVDLDLQVVNVSDSEVKEEEVSEDEEDDEDSQEEEVDEEDEEWEVEGEDSEVGPGSDLQVVNILDFEIKDEMEEEDELSAPVKGITESQPLNREASSSKGHAAIPRNALELQGVIWPPHITERPNSDFKKKLMQILMKPYKQEEYDRYFSMATNRTPVVKERRTRHSVVYYPWKHELGKSYFDSYPDLAEQFKLQDNNYPNRLALLRGFFFWLENVGREDQFRPWRDDFKRYRVVSFT</sequence>
<evidence type="ECO:0000256" key="1">
    <source>
        <dbReference type="SAM" id="MobiDB-lite"/>
    </source>
</evidence>
<feature type="compositionally biased region" description="Low complexity" evidence="1">
    <location>
        <begin position="89"/>
        <end position="106"/>
    </location>
</feature>
<reference evidence="2" key="2">
    <citation type="submission" date="2015-07" db="EMBL/GenBank/DDBJ databases">
        <authorList>
            <person name="Noorani M."/>
        </authorList>
    </citation>
    <scope>NUCLEOTIDE SEQUENCE</scope>
    <source>
        <strain evidence="2">Yugu1</strain>
    </source>
</reference>
<reference evidence="2" key="1">
    <citation type="journal article" date="2012" name="Nat. Biotechnol.">
        <title>Reference genome sequence of the model plant Setaria.</title>
        <authorList>
            <person name="Bennetzen J.L."/>
            <person name="Schmutz J."/>
            <person name="Wang H."/>
            <person name="Percifield R."/>
            <person name="Hawkins J."/>
            <person name="Pontaroli A.C."/>
            <person name="Estep M."/>
            <person name="Feng L."/>
            <person name="Vaughn J.N."/>
            <person name="Grimwood J."/>
            <person name="Jenkins J."/>
            <person name="Barry K."/>
            <person name="Lindquist E."/>
            <person name="Hellsten U."/>
            <person name="Deshpande S."/>
            <person name="Wang X."/>
            <person name="Wu X."/>
            <person name="Mitros T."/>
            <person name="Triplett J."/>
            <person name="Yang X."/>
            <person name="Ye C.Y."/>
            <person name="Mauro-Herrera M."/>
            <person name="Wang L."/>
            <person name="Li P."/>
            <person name="Sharma M."/>
            <person name="Sharma R."/>
            <person name="Ronald P.C."/>
            <person name="Panaud O."/>
            <person name="Kellogg E.A."/>
            <person name="Brutnell T.P."/>
            <person name="Doust A.N."/>
            <person name="Tuskan G.A."/>
            <person name="Rokhsar D."/>
            <person name="Devos K.M."/>
        </authorList>
    </citation>
    <scope>NUCLEOTIDE SEQUENCE [LARGE SCALE GENOMIC DNA]</scope>
    <source>
        <strain evidence="2">Yugu1</strain>
    </source>
</reference>
<accession>A0A368RX22</accession>
<feature type="compositionally biased region" description="Polar residues" evidence="1">
    <location>
        <begin position="318"/>
        <end position="331"/>
    </location>
</feature>
<feature type="compositionally biased region" description="Acidic residues" evidence="1">
    <location>
        <begin position="192"/>
        <end position="206"/>
    </location>
</feature>
<dbReference type="EMBL" id="CM003534">
    <property type="protein sequence ID" value="RCV34742.1"/>
    <property type="molecule type" value="Genomic_DNA"/>
</dbReference>
<dbReference type="PANTHER" id="PTHR34194">
    <property type="entry name" value="F14J8.16 PROTEIN"/>
    <property type="match status" value="1"/>
</dbReference>
<feature type="region of interest" description="Disordered" evidence="1">
    <location>
        <begin position="62"/>
        <end position="148"/>
    </location>
</feature>
<gene>
    <name evidence="2" type="ORF">SETIT_7G183300v2</name>
</gene>
<dbReference type="STRING" id="4555.A0A368RX22"/>
<organism evidence="2">
    <name type="scientific">Setaria italica</name>
    <name type="common">Foxtail millet</name>
    <name type="synonym">Panicum italicum</name>
    <dbReference type="NCBI Taxonomy" id="4555"/>
    <lineage>
        <taxon>Eukaryota</taxon>
        <taxon>Viridiplantae</taxon>
        <taxon>Streptophyta</taxon>
        <taxon>Embryophyta</taxon>
        <taxon>Tracheophyta</taxon>
        <taxon>Spermatophyta</taxon>
        <taxon>Magnoliopsida</taxon>
        <taxon>Liliopsida</taxon>
        <taxon>Poales</taxon>
        <taxon>Poaceae</taxon>
        <taxon>PACMAD clade</taxon>
        <taxon>Panicoideae</taxon>
        <taxon>Panicodae</taxon>
        <taxon>Paniceae</taxon>
        <taxon>Cenchrinae</taxon>
        <taxon>Setaria</taxon>
    </lineage>
</organism>
<name>A0A368RX22_SETIT</name>
<protein>
    <submittedName>
        <fullName evidence="2">Uncharacterized protein</fullName>
    </submittedName>
</protein>
<proteinExistence type="predicted"/>
<dbReference type="KEGG" id="sita:101777645"/>
<feature type="compositionally biased region" description="Acidic residues" evidence="1">
    <location>
        <begin position="248"/>
        <end position="283"/>
    </location>
</feature>
<dbReference type="OrthoDB" id="298344at2759"/>